<feature type="domain" description="ABC transmembrane type-1" evidence="8">
    <location>
        <begin position="127"/>
        <end position="263"/>
    </location>
</feature>
<evidence type="ECO:0000256" key="4">
    <source>
        <dbReference type="ARBA" id="ARBA00022692"/>
    </source>
</evidence>
<keyword evidence="4 7" id="KW-0812">Transmembrane</keyword>
<proteinExistence type="predicted"/>
<protein>
    <recommendedName>
        <fullName evidence="8">ABC transmembrane type-1 domain-containing protein</fullName>
    </recommendedName>
</protein>
<dbReference type="PANTHER" id="PTHR30465:SF0">
    <property type="entry name" value="OLIGOPEPTIDE TRANSPORT SYSTEM PERMEASE PROTEIN APPB"/>
    <property type="match status" value="1"/>
</dbReference>
<keyword evidence="5 7" id="KW-1133">Transmembrane helix</keyword>
<dbReference type="PANTHER" id="PTHR30465">
    <property type="entry name" value="INNER MEMBRANE ABC TRANSPORTER"/>
    <property type="match status" value="1"/>
</dbReference>
<dbReference type="GO" id="GO:0005886">
    <property type="term" value="C:plasma membrane"/>
    <property type="evidence" value="ECO:0007669"/>
    <property type="project" value="UniProtKB-SubCell"/>
</dbReference>
<evidence type="ECO:0000256" key="6">
    <source>
        <dbReference type="ARBA" id="ARBA00023136"/>
    </source>
</evidence>
<dbReference type="Pfam" id="PF00528">
    <property type="entry name" value="BPD_transp_1"/>
    <property type="match status" value="1"/>
</dbReference>
<sequence length="263" mass="28584">MKALGNPFSTLGANGFLNKTQIEELKKVYSGNLRALLSQLLKGGPPSFLYSSPSILLSLEGLASTLLPLGLGYSLAMAFSIAWLIFIGPKVPKAIRSASFIPEFIYAIPLALTSWSFGWPPPLLGTSFQKALAYSLVILLGEWPKLVYGFSGLVEDQRGVLRDTTLLLKAIGLSDFKIRVKELRVLLPSLTSFSITNFVNALERSVFVEPLISYMGIGYLLFSAVTGGDPPLASSAFLIIATLSYLGSYLADELARRLDPRTR</sequence>
<gene>
    <name evidence="9" type="ORF">IPA_07485</name>
</gene>
<evidence type="ECO:0000313" key="10">
    <source>
        <dbReference type="Proteomes" id="UP001063698"/>
    </source>
</evidence>
<evidence type="ECO:0000256" key="7">
    <source>
        <dbReference type="SAM" id="Phobius"/>
    </source>
</evidence>
<dbReference type="Proteomes" id="UP001063698">
    <property type="component" value="Chromosome"/>
</dbReference>
<evidence type="ECO:0000256" key="2">
    <source>
        <dbReference type="ARBA" id="ARBA00022448"/>
    </source>
</evidence>
<keyword evidence="2" id="KW-0813">Transport</keyword>
<evidence type="ECO:0000256" key="1">
    <source>
        <dbReference type="ARBA" id="ARBA00004651"/>
    </source>
</evidence>
<dbReference type="EMBL" id="CP006868">
    <property type="protein sequence ID" value="UXD22704.1"/>
    <property type="molecule type" value="Genomic_DNA"/>
</dbReference>
<feature type="transmembrane region" description="Helical" evidence="7">
    <location>
        <begin position="66"/>
        <end position="88"/>
    </location>
</feature>
<dbReference type="KEGG" id="ipc:IPA_07485"/>
<dbReference type="Gene3D" id="1.10.3720.10">
    <property type="entry name" value="MetI-like"/>
    <property type="match status" value="1"/>
</dbReference>
<dbReference type="InterPro" id="IPR035906">
    <property type="entry name" value="MetI-like_sf"/>
</dbReference>
<reference evidence="9" key="1">
    <citation type="submission" date="2013-11" db="EMBL/GenBank/DDBJ databases">
        <title>Comparative genomics of Ignicoccus.</title>
        <authorList>
            <person name="Podar M."/>
        </authorList>
    </citation>
    <scope>NUCLEOTIDE SEQUENCE</scope>
    <source>
        <strain evidence="9">DSM 13166</strain>
    </source>
</reference>
<name>A0A977KBM0_9CREN</name>
<dbReference type="InterPro" id="IPR000515">
    <property type="entry name" value="MetI-like"/>
</dbReference>
<keyword evidence="10" id="KW-1185">Reference proteome</keyword>
<dbReference type="AlphaFoldDB" id="A0A977KBM0"/>
<feature type="transmembrane region" description="Helical" evidence="7">
    <location>
        <begin position="206"/>
        <end position="226"/>
    </location>
</feature>
<evidence type="ECO:0000256" key="5">
    <source>
        <dbReference type="ARBA" id="ARBA00022989"/>
    </source>
</evidence>
<evidence type="ECO:0000259" key="8">
    <source>
        <dbReference type="Pfam" id="PF00528"/>
    </source>
</evidence>
<accession>A0A977KBM0</accession>
<evidence type="ECO:0000313" key="9">
    <source>
        <dbReference type="EMBL" id="UXD22704.1"/>
    </source>
</evidence>
<keyword evidence="3" id="KW-1003">Cell membrane</keyword>
<organism evidence="9 10">
    <name type="scientific">Ignicoccus pacificus DSM 13166</name>
    <dbReference type="NCBI Taxonomy" id="940294"/>
    <lineage>
        <taxon>Archaea</taxon>
        <taxon>Thermoproteota</taxon>
        <taxon>Thermoprotei</taxon>
        <taxon>Desulfurococcales</taxon>
        <taxon>Desulfurococcaceae</taxon>
        <taxon>Ignicoccus</taxon>
    </lineage>
</organism>
<feature type="transmembrane region" description="Helical" evidence="7">
    <location>
        <begin position="232"/>
        <end position="251"/>
    </location>
</feature>
<feature type="transmembrane region" description="Helical" evidence="7">
    <location>
        <begin position="131"/>
        <end position="154"/>
    </location>
</feature>
<comment type="subcellular location">
    <subcellularLocation>
        <location evidence="1">Cell membrane</location>
        <topology evidence="1">Multi-pass membrane protein</topology>
    </subcellularLocation>
</comment>
<evidence type="ECO:0000256" key="3">
    <source>
        <dbReference type="ARBA" id="ARBA00022475"/>
    </source>
</evidence>
<keyword evidence="6 7" id="KW-0472">Membrane</keyword>
<dbReference type="GO" id="GO:0055085">
    <property type="term" value="P:transmembrane transport"/>
    <property type="evidence" value="ECO:0007669"/>
    <property type="project" value="InterPro"/>
</dbReference>
<feature type="transmembrane region" description="Helical" evidence="7">
    <location>
        <begin position="100"/>
        <end position="119"/>
    </location>
</feature>